<feature type="domain" description="Activator of Hsp90 ATPase homologue 1/2-like C-terminal" evidence="2">
    <location>
        <begin position="19"/>
        <end position="137"/>
    </location>
</feature>
<dbReference type="AlphaFoldDB" id="A0A917V921"/>
<comment type="caution">
    <text evidence="3">The sequence shown here is derived from an EMBL/GenBank/DDBJ whole genome shotgun (WGS) entry which is preliminary data.</text>
</comment>
<reference evidence="3" key="1">
    <citation type="journal article" date="2014" name="Int. J. Syst. Evol. Microbiol.">
        <title>Complete genome sequence of Corynebacterium casei LMG S-19264T (=DSM 44701T), isolated from a smear-ripened cheese.</title>
        <authorList>
            <consortium name="US DOE Joint Genome Institute (JGI-PGF)"/>
            <person name="Walter F."/>
            <person name="Albersmeier A."/>
            <person name="Kalinowski J."/>
            <person name="Ruckert C."/>
        </authorList>
    </citation>
    <scope>NUCLEOTIDE SEQUENCE</scope>
    <source>
        <strain evidence="3">CGMCC 4.7278</strain>
    </source>
</reference>
<dbReference type="InterPro" id="IPR023393">
    <property type="entry name" value="START-like_dom_sf"/>
</dbReference>
<sequence length="166" mass="18098">MSDNDFSVTIAVDKTPDEVFTVINDVRAWWSEEIVGDSGTVGDSYVFEVPGIHRVTMTTTESVPGERLVWRASDTWLSFVENTAEWDGTDVIFDLTPTNSGTELRFTHRGLVPSGECYEVCSNGWTGYVTTSLKGLLTTGIGDPYRASTPVAEEAAKHGNAELLGL</sequence>
<dbReference type="SUPFAM" id="SSF55961">
    <property type="entry name" value="Bet v1-like"/>
    <property type="match status" value="1"/>
</dbReference>
<gene>
    <name evidence="3" type="ORF">GCM10011591_24400</name>
</gene>
<dbReference type="RefSeq" id="WP_188829014.1">
    <property type="nucleotide sequence ID" value="NZ_BMMW01000002.1"/>
</dbReference>
<dbReference type="Gene3D" id="3.30.530.20">
    <property type="match status" value="1"/>
</dbReference>
<accession>A0A917V921</accession>
<evidence type="ECO:0000313" key="4">
    <source>
        <dbReference type="Proteomes" id="UP000612956"/>
    </source>
</evidence>
<dbReference type="InterPro" id="IPR013538">
    <property type="entry name" value="ASHA1/2-like_C"/>
</dbReference>
<dbReference type="CDD" id="cd07814">
    <property type="entry name" value="SRPBCC_CalC_Aha1-like"/>
    <property type="match status" value="1"/>
</dbReference>
<organism evidence="3 4">
    <name type="scientific">Nocardia camponoti</name>
    <dbReference type="NCBI Taxonomy" id="1616106"/>
    <lineage>
        <taxon>Bacteria</taxon>
        <taxon>Bacillati</taxon>
        <taxon>Actinomycetota</taxon>
        <taxon>Actinomycetes</taxon>
        <taxon>Mycobacteriales</taxon>
        <taxon>Nocardiaceae</taxon>
        <taxon>Nocardia</taxon>
    </lineage>
</organism>
<dbReference type="EMBL" id="BMMW01000002">
    <property type="protein sequence ID" value="GGK51814.1"/>
    <property type="molecule type" value="Genomic_DNA"/>
</dbReference>
<proteinExistence type="inferred from homology"/>
<evidence type="ECO:0000259" key="2">
    <source>
        <dbReference type="Pfam" id="PF08327"/>
    </source>
</evidence>
<dbReference type="Pfam" id="PF08327">
    <property type="entry name" value="AHSA1"/>
    <property type="match status" value="1"/>
</dbReference>
<keyword evidence="4" id="KW-1185">Reference proteome</keyword>
<evidence type="ECO:0000256" key="1">
    <source>
        <dbReference type="ARBA" id="ARBA00006817"/>
    </source>
</evidence>
<comment type="similarity">
    <text evidence="1">Belongs to the AHA1 family.</text>
</comment>
<name>A0A917V921_9NOCA</name>
<protein>
    <recommendedName>
        <fullName evidence="2">Activator of Hsp90 ATPase homologue 1/2-like C-terminal domain-containing protein</fullName>
    </recommendedName>
</protein>
<reference evidence="3" key="2">
    <citation type="submission" date="2020-09" db="EMBL/GenBank/DDBJ databases">
        <authorList>
            <person name="Sun Q."/>
            <person name="Zhou Y."/>
        </authorList>
    </citation>
    <scope>NUCLEOTIDE SEQUENCE</scope>
    <source>
        <strain evidence="3">CGMCC 4.7278</strain>
    </source>
</reference>
<evidence type="ECO:0000313" key="3">
    <source>
        <dbReference type="EMBL" id="GGK51814.1"/>
    </source>
</evidence>
<dbReference type="Proteomes" id="UP000612956">
    <property type="component" value="Unassembled WGS sequence"/>
</dbReference>